<keyword evidence="1" id="KW-0812">Transmembrane</keyword>
<feature type="transmembrane region" description="Helical" evidence="1">
    <location>
        <begin position="6"/>
        <end position="23"/>
    </location>
</feature>
<keyword evidence="1" id="KW-0472">Membrane</keyword>
<gene>
    <name evidence="2" type="ORF">K9V48_14980</name>
</gene>
<keyword evidence="1" id="KW-1133">Transmembrane helix</keyword>
<accession>A0ABS7UTI2</accession>
<organism evidence="2 3">
    <name type="scientific">Metabacillus rhizolycopersici</name>
    <dbReference type="NCBI Taxonomy" id="2875709"/>
    <lineage>
        <taxon>Bacteria</taxon>
        <taxon>Bacillati</taxon>
        <taxon>Bacillota</taxon>
        <taxon>Bacilli</taxon>
        <taxon>Bacillales</taxon>
        <taxon>Bacillaceae</taxon>
        <taxon>Metabacillus</taxon>
    </lineage>
</organism>
<name>A0ABS7UTI2_9BACI</name>
<comment type="caution">
    <text evidence="2">The sequence shown here is derived from an EMBL/GenBank/DDBJ whole genome shotgun (WGS) entry which is preliminary data.</text>
</comment>
<dbReference type="Proteomes" id="UP001165287">
    <property type="component" value="Unassembled WGS sequence"/>
</dbReference>
<proteinExistence type="predicted"/>
<evidence type="ECO:0000313" key="2">
    <source>
        <dbReference type="EMBL" id="MBZ5751519.1"/>
    </source>
</evidence>
<reference evidence="2" key="1">
    <citation type="submission" date="2024-05" db="EMBL/GenBank/DDBJ databases">
        <title>Metabacillus sp. nov., isolated from the rhizosphere soil of tomato plants.</title>
        <authorList>
            <person name="Ma R."/>
        </authorList>
    </citation>
    <scope>NUCLEOTIDE SEQUENCE</scope>
    <source>
        <strain evidence="2">DBTR6</strain>
    </source>
</reference>
<keyword evidence="3" id="KW-1185">Reference proteome</keyword>
<dbReference type="EMBL" id="JAIQUM010000033">
    <property type="protein sequence ID" value="MBZ5751519.1"/>
    <property type="molecule type" value="Genomic_DNA"/>
</dbReference>
<evidence type="ECO:0000256" key="1">
    <source>
        <dbReference type="SAM" id="Phobius"/>
    </source>
</evidence>
<evidence type="ECO:0000313" key="3">
    <source>
        <dbReference type="Proteomes" id="UP001165287"/>
    </source>
</evidence>
<sequence length="31" mass="3727">MYKSILYLFFVVVVLTVFILTNFKDSFFAFL</sequence>
<protein>
    <submittedName>
        <fullName evidence="2">Uncharacterized protein</fullName>
    </submittedName>
</protein>